<dbReference type="SUPFAM" id="SSF56176">
    <property type="entry name" value="FAD-binding/transporter-associated domain-like"/>
    <property type="match status" value="1"/>
</dbReference>
<feature type="domain" description="4Fe-4S ferredoxin-type" evidence="8">
    <location>
        <begin position="616"/>
        <end position="647"/>
    </location>
</feature>
<evidence type="ECO:0000256" key="3">
    <source>
        <dbReference type="ARBA" id="ARBA00022723"/>
    </source>
</evidence>
<gene>
    <name evidence="10" type="ORF">I595_263</name>
</gene>
<dbReference type="STRING" id="1300341.I595_263"/>
<evidence type="ECO:0000256" key="4">
    <source>
        <dbReference type="ARBA" id="ARBA00022827"/>
    </source>
</evidence>
<keyword evidence="7" id="KW-0411">Iron-sulfur</keyword>
<keyword evidence="4" id="KW-0274">FAD</keyword>
<dbReference type="SUPFAM" id="SSF55103">
    <property type="entry name" value="FAD-linked oxidases, C-terminal domain"/>
    <property type="match status" value="1"/>
</dbReference>
<keyword evidence="2" id="KW-0285">Flavoprotein</keyword>
<name>A0A0P7AYU2_9FLAO</name>
<evidence type="ECO:0000256" key="1">
    <source>
        <dbReference type="ARBA" id="ARBA00001974"/>
    </source>
</evidence>
<dbReference type="OrthoDB" id="9767256at2"/>
<accession>A0A0P7AYU2</accession>
<dbReference type="InterPro" id="IPR036318">
    <property type="entry name" value="FAD-bd_PCMH-like_sf"/>
</dbReference>
<dbReference type="GO" id="GO:1903457">
    <property type="term" value="P:lactate catabolic process"/>
    <property type="evidence" value="ECO:0007669"/>
    <property type="project" value="TreeGrafter"/>
</dbReference>
<proteinExistence type="predicted"/>
<dbReference type="PROSITE" id="PS51387">
    <property type="entry name" value="FAD_PCMH"/>
    <property type="match status" value="1"/>
</dbReference>
<dbReference type="GO" id="GO:0008720">
    <property type="term" value="F:D-lactate dehydrogenase (NAD+) activity"/>
    <property type="evidence" value="ECO:0007669"/>
    <property type="project" value="TreeGrafter"/>
</dbReference>
<sequence length="969" mass="107469">MQKILFQSLESGFEGDFLDDSLTKALYATDASVYRKIPLAVAYPKTIGDIRKLIAFANENNIGLVPRTAGTSLAGQCVGEGIIVDTSRYFTNILHLDVEKRQVVVQPGVIRDELNRYLKPYGLFFGPNTSTSNRCMIGGMVGNNSSGTTSIQYGVTRDKVVSMTTILSDGNEATFGPISKGEFQEKTQIDGLEGKLYQTVFNLLSDEGVQLRIKNEFPKPEIHRRNTGYAIDELLHNEVFGTDKGPFNFCKLLSGSEGTLAFTTEITLGLDELPPEKAALVATHYHTLEDCLADIAPVMEHPLHMCEMMDKVILDCTKNNRQQLKNRFFVEGDPAAILMLEVKSNTNTGLQQAIASLQNTIAKTGKSYASPVLFGGDISKAFELRKAGLGLLGNMVGDKKAVACIEDTAVALNDLKSFIGEFTQIMEGYGQSAVYYAHAGAGELHLRPILNLKKSEDVRLFRAITTDVAELTKKYQGSFSGEHGDGIVRAEFIPLMLGEANYTLLKQIKSLFDPKNIFNPGKIVDAYPMDQSLRYQIDREEPIVNTLLDFSDSEGILKAAEKCNGSGDCRKTHHMPGGMCPSYHATKNEKDTTRARANALREFLTEGDRPNNFDHKELKEVFDLCLSCKACASECPSNVDVATLKAEFLYQYQETNGYSLRSKLFAHNTRLNAFGSRVSAVTNAVYDSFLGTSLKKLAGVSPKRSLPKVYRFNFNSFLKTAKKGKENGQKVALYIDEFTRYLDVEVGRDAISLLVGLGYDVELVHLESGRTYLSKGFLRQAKALAHKNSKTLAAFAQRGVPVLGLEPSAILSFRDEYKRLLEDRSLAEQISANAYLIEEFLAKEMEHGRLTQNQFTQEHQQIKIHNHCHQKALSNQKVTFDVLNLPKNYKVSIIASGCCGMAGSFGYEKEHYDVSMQIGELKLFPAVRKSERKVIIAANGTSCRHQIFDGTRRKAMHPASILRQALLVQ</sequence>
<keyword evidence="6" id="KW-0408">Iron</keyword>
<dbReference type="Gene3D" id="1.10.1060.10">
    <property type="entry name" value="Alpha-helical ferredoxin"/>
    <property type="match status" value="1"/>
</dbReference>
<dbReference type="GO" id="GO:0046872">
    <property type="term" value="F:metal ion binding"/>
    <property type="evidence" value="ECO:0007669"/>
    <property type="project" value="UniProtKB-KW"/>
</dbReference>
<dbReference type="InterPro" id="IPR016166">
    <property type="entry name" value="FAD-bd_PCMH"/>
</dbReference>
<feature type="domain" description="FAD-binding PCMH-type" evidence="9">
    <location>
        <begin position="34"/>
        <end position="273"/>
    </location>
</feature>
<dbReference type="PATRIC" id="fig|1300341.3.peg.263"/>
<dbReference type="AlphaFoldDB" id="A0A0P7AYU2"/>
<protein>
    <submittedName>
        <fullName evidence="10">FAD linked oxidase-like protein</fullName>
    </submittedName>
</protein>
<evidence type="ECO:0000256" key="5">
    <source>
        <dbReference type="ARBA" id="ARBA00023002"/>
    </source>
</evidence>
<dbReference type="RefSeq" id="WP_054558002.1">
    <property type="nucleotide sequence ID" value="NZ_LDJX01000001.1"/>
</dbReference>
<dbReference type="EMBL" id="LDJX01000001">
    <property type="protein sequence ID" value="KPM33360.1"/>
    <property type="molecule type" value="Genomic_DNA"/>
</dbReference>
<dbReference type="PANTHER" id="PTHR11748:SF119">
    <property type="entry name" value="D-2-HYDROXYGLUTARATE DEHYDROGENASE"/>
    <property type="match status" value="1"/>
</dbReference>
<dbReference type="Gene3D" id="1.10.45.10">
    <property type="entry name" value="Vanillyl-alcohol Oxidase, Chain A, domain 4"/>
    <property type="match status" value="1"/>
</dbReference>
<dbReference type="Gene3D" id="3.30.465.10">
    <property type="match status" value="1"/>
</dbReference>
<dbReference type="InterPro" id="IPR016171">
    <property type="entry name" value="Vanillyl_alc_oxidase_C-sub2"/>
</dbReference>
<dbReference type="InterPro" id="IPR017900">
    <property type="entry name" value="4Fe4S_Fe_S_CS"/>
</dbReference>
<dbReference type="InterPro" id="IPR009051">
    <property type="entry name" value="Helical_ferredxn"/>
</dbReference>
<organism evidence="10 11">
    <name type="scientific">Croceitalea dokdonensis DOKDO 023</name>
    <dbReference type="NCBI Taxonomy" id="1300341"/>
    <lineage>
        <taxon>Bacteria</taxon>
        <taxon>Pseudomonadati</taxon>
        <taxon>Bacteroidota</taxon>
        <taxon>Flavobacteriia</taxon>
        <taxon>Flavobacteriales</taxon>
        <taxon>Flavobacteriaceae</taxon>
        <taxon>Croceitalea</taxon>
    </lineage>
</organism>
<evidence type="ECO:0000313" key="11">
    <source>
        <dbReference type="Proteomes" id="UP000050280"/>
    </source>
</evidence>
<dbReference type="GO" id="GO:0071949">
    <property type="term" value="F:FAD binding"/>
    <property type="evidence" value="ECO:0007669"/>
    <property type="project" value="InterPro"/>
</dbReference>
<dbReference type="PROSITE" id="PS00198">
    <property type="entry name" value="4FE4S_FER_1"/>
    <property type="match status" value="1"/>
</dbReference>
<dbReference type="InterPro" id="IPR004113">
    <property type="entry name" value="FAD-bd_oxidored_4_C"/>
</dbReference>
<dbReference type="PANTHER" id="PTHR11748">
    <property type="entry name" value="D-LACTATE DEHYDROGENASE"/>
    <property type="match status" value="1"/>
</dbReference>
<evidence type="ECO:0000259" key="9">
    <source>
        <dbReference type="PROSITE" id="PS51387"/>
    </source>
</evidence>
<evidence type="ECO:0000256" key="2">
    <source>
        <dbReference type="ARBA" id="ARBA00022630"/>
    </source>
</evidence>
<dbReference type="Proteomes" id="UP000050280">
    <property type="component" value="Unassembled WGS sequence"/>
</dbReference>
<dbReference type="FunFam" id="1.10.45.10:FF:000001">
    <property type="entry name" value="D-lactate dehydrogenase mitochondrial"/>
    <property type="match status" value="1"/>
</dbReference>
<dbReference type="Pfam" id="PF02913">
    <property type="entry name" value="FAD-oxidase_C"/>
    <property type="match status" value="1"/>
</dbReference>
<evidence type="ECO:0000256" key="6">
    <source>
        <dbReference type="ARBA" id="ARBA00023004"/>
    </source>
</evidence>
<evidence type="ECO:0000313" key="10">
    <source>
        <dbReference type="EMBL" id="KPM33360.1"/>
    </source>
</evidence>
<keyword evidence="3" id="KW-0479">Metal-binding</keyword>
<keyword evidence="11" id="KW-1185">Reference proteome</keyword>
<dbReference type="SUPFAM" id="SSF46548">
    <property type="entry name" value="alpha-helical ferredoxin"/>
    <property type="match status" value="1"/>
</dbReference>
<dbReference type="InterPro" id="IPR016164">
    <property type="entry name" value="FAD-linked_Oxase-like_C"/>
</dbReference>
<dbReference type="Pfam" id="PF13534">
    <property type="entry name" value="Fer4_17"/>
    <property type="match status" value="1"/>
</dbReference>
<reference evidence="10 11" key="1">
    <citation type="submission" date="2015-09" db="EMBL/GenBank/DDBJ databases">
        <title>Genome sequence of the marine flavobacterium Croceitalea dokdonensis DOKDO 023 that contains proton- and sodium-pumping rhodopsins.</title>
        <authorList>
            <person name="Kwon S.-K."/>
            <person name="Lee H.K."/>
            <person name="Kwak M.-J."/>
            <person name="Kim J.F."/>
        </authorList>
    </citation>
    <scope>NUCLEOTIDE SEQUENCE [LARGE SCALE GENOMIC DNA]</scope>
    <source>
        <strain evidence="10 11">DOKDO 023</strain>
    </source>
</reference>
<dbReference type="Gene3D" id="3.30.70.2740">
    <property type="match status" value="1"/>
</dbReference>
<dbReference type="InterPro" id="IPR016169">
    <property type="entry name" value="FAD-bd_PCMH_sub2"/>
</dbReference>
<dbReference type="InterPro" id="IPR006094">
    <property type="entry name" value="Oxid_FAD_bind_N"/>
</dbReference>
<dbReference type="PROSITE" id="PS51379">
    <property type="entry name" value="4FE4S_FER_2"/>
    <property type="match status" value="1"/>
</dbReference>
<evidence type="ECO:0000256" key="7">
    <source>
        <dbReference type="ARBA" id="ARBA00023014"/>
    </source>
</evidence>
<dbReference type="GO" id="GO:0051536">
    <property type="term" value="F:iron-sulfur cluster binding"/>
    <property type="evidence" value="ECO:0007669"/>
    <property type="project" value="UniProtKB-KW"/>
</dbReference>
<dbReference type="GO" id="GO:0004458">
    <property type="term" value="F:D-lactate dehydrogenase (cytochrome) activity"/>
    <property type="evidence" value="ECO:0007669"/>
    <property type="project" value="TreeGrafter"/>
</dbReference>
<dbReference type="Pfam" id="PF01565">
    <property type="entry name" value="FAD_binding_4"/>
    <property type="match status" value="1"/>
</dbReference>
<dbReference type="InterPro" id="IPR017896">
    <property type="entry name" value="4Fe4S_Fe-S-bd"/>
</dbReference>
<comment type="caution">
    <text evidence="10">The sequence shown here is derived from an EMBL/GenBank/DDBJ whole genome shotgun (WGS) entry which is preliminary data.</text>
</comment>
<evidence type="ECO:0000259" key="8">
    <source>
        <dbReference type="PROSITE" id="PS51379"/>
    </source>
</evidence>
<comment type="cofactor">
    <cofactor evidence="1">
        <name>FAD</name>
        <dbReference type="ChEBI" id="CHEBI:57692"/>
    </cofactor>
</comment>
<keyword evidence="5" id="KW-0560">Oxidoreductase</keyword>